<dbReference type="Gene3D" id="1.10.287.470">
    <property type="entry name" value="Helix hairpin bin"/>
    <property type="match status" value="1"/>
</dbReference>
<feature type="coiled-coil region" evidence="1">
    <location>
        <begin position="105"/>
        <end position="170"/>
    </location>
</feature>
<accession>A0A3B0Y5E2</accession>
<dbReference type="Gene3D" id="2.40.30.170">
    <property type="match status" value="1"/>
</dbReference>
<proteinExistence type="predicted"/>
<dbReference type="PANTHER" id="PTHR30469">
    <property type="entry name" value="MULTIDRUG RESISTANCE PROTEIN MDTA"/>
    <property type="match status" value="1"/>
</dbReference>
<dbReference type="PANTHER" id="PTHR30469:SF18">
    <property type="entry name" value="RESISTANCE-NODULATION-CELL DIVISION (RND) EFFLUX MEMBRANE FUSION PROTEIN-RELATED"/>
    <property type="match status" value="1"/>
</dbReference>
<feature type="domain" description="CusB-like beta-barrel" evidence="2">
    <location>
        <begin position="205"/>
        <end position="278"/>
    </location>
</feature>
<dbReference type="GO" id="GO:1990281">
    <property type="term" value="C:efflux pump complex"/>
    <property type="evidence" value="ECO:0007669"/>
    <property type="project" value="TreeGrafter"/>
</dbReference>
<gene>
    <name evidence="4" type="ORF">MNBD_GAMMA09-2464</name>
</gene>
<dbReference type="AlphaFoldDB" id="A0A3B0Y5E2"/>
<dbReference type="InterPro" id="IPR006143">
    <property type="entry name" value="RND_pump_MFP"/>
</dbReference>
<name>A0A3B0Y5E2_9ZZZZ</name>
<keyword evidence="1" id="KW-0175">Coiled coil</keyword>
<dbReference type="NCBIfam" id="TIGR01730">
    <property type="entry name" value="RND_mfp"/>
    <property type="match status" value="1"/>
</dbReference>
<organism evidence="4">
    <name type="scientific">hydrothermal vent metagenome</name>
    <dbReference type="NCBI Taxonomy" id="652676"/>
    <lineage>
        <taxon>unclassified sequences</taxon>
        <taxon>metagenomes</taxon>
        <taxon>ecological metagenomes</taxon>
    </lineage>
</organism>
<evidence type="ECO:0000256" key="1">
    <source>
        <dbReference type="SAM" id="Coils"/>
    </source>
</evidence>
<dbReference type="EMBL" id="UOFI01000207">
    <property type="protein sequence ID" value="VAW70747.1"/>
    <property type="molecule type" value="Genomic_DNA"/>
</dbReference>
<feature type="domain" description="CzcB-like barrel-sandwich hybrid" evidence="3">
    <location>
        <begin position="73"/>
        <end position="189"/>
    </location>
</feature>
<dbReference type="Gene3D" id="2.40.420.20">
    <property type="match status" value="1"/>
</dbReference>
<evidence type="ECO:0000259" key="3">
    <source>
        <dbReference type="Pfam" id="PF25973"/>
    </source>
</evidence>
<evidence type="ECO:0000259" key="2">
    <source>
        <dbReference type="Pfam" id="PF25954"/>
    </source>
</evidence>
<dbReference type="GO" id="GO:0015562">
    <property type="term" value="F:efflux transmembrane transporter activity"/>
    <property type="evidence" value="ECO:0007669"/>
    <property type="project" value="TreeGrafter"/>
</dbReference>
<dbReference type="Pfam" id="PF25954">
    <property type="entry name" value="Beta-barrel_RND_2"/>
    <property type="match status" value="1"/>
</dbReference>
<dbReference type="Gene3D" id="2.40.50.100">
    <property type="match status" value="1"/>
</dbReference>
<evidence type="ECO:0000313" key="4">
    <source>
        <dbReference type="EMBL" id="VAW70747.1"/>
    </source>
</evidence>
<dbReference type="InterPro" id="IPR058647">
    <property type="entry name" value="BSH_CzcB-like"/>
</dbReference>
<dbReference type="SUPFAM" id="SSF111369">
    <property type="entry name" value="HlyD-like secretion proteins"/>
    <property type="match status" value="1"/>
</dbReference>
<reference evidence="4" key="1">
    <citation type="submission" date="2018-06" db="EMBL/GenBank/DDBJ databases">
        <authorList>
            <person name="Zhirakovskaya E."/>
        </authorList>
    </citation>
    <scope>NUCLEOTIDE SEQUENCE</scope>
</reference>
<dbReference type="InterPro" id="IPR058792">
    <property type="entry name" value="Beta-barrel_RND_2"/>
</dbReference>
<dbReference type="Pfam" id="PF25973">
    <property type="entry name" value="BSH_CzcB"/>
    <property type="match status" value="1"/>
</dbReference>
<sequence length="359" mass="39805">MSIFVPQMLKISFCCLVISILATNVYADSGVPESSMRPVVEPDLSGLKLATARYDVVAHERVLDARVEAVHKATVSAQTSGRISKIFYDVNDYVKKGAVLLRMRDKDQQAKVNDAQANFNQAQAEFSRVKKLNLNKLIAKSAVDRAELQLKSSRARLDQAQENLQRTIVRAPYSGIVVKRHIEVGETARLGVPLFTGLSLETLRVVVDLPQDIINVVRELKQARVLLLKDNDRSIESTSMTISPYADETSHTFQVRVNLPPGDHGLYPGMAVKVAFATGKTRMLLIPSSAVAHRSEVTAVYVMTEQQSLHMRQVRAGHEHGNNMIEVLAGLQENEQVAIDPVMATTYIKEHKVRQSGAR</sequence>
<protein>
    <submittedName>
        <fullName evidence="4">Uncharacterized protein</fullName>
    </submittedName>
</protein>